<dbReference type="EMBL" id="AOLK01000022">
    <property type="protein sequence ID" value="ELZ82747.1"/>
    <property type="molecule type" value="Genomic_DNA"/>
</dbReference>
<feature type="compositionally biased region" description="Low complexity" evidence="1">
    <location>
        <begin position="21"/>
        <end position="34"/>
    </location>
</feature>
<sequence>MEHPSSEDTASVSDETDRTSSGDSVSTSSGDGVVESAKSRLNDDGESVLFSALVGAVVSIVLSPLPGSTVLGGALAGYLTGTDRDVGVKAGALSGVFVSLVVVLFALVGFGFVSVFALVGAPRLGVGLGILGFGLVVLFGLAVALVYTVGLGALGGYLGPYLREEFQ</sequence>
<dbReference type="RefSeq" id="WP_008326255.1">
    <property type="nucleotide sequence ID" value="NZ_AOLK01000022.1"/>
</dbReference>
<evidence type="ECO:0000256" key="2">
    <source>
        <dbReference type="SAM" id="Phobius"/>
    </source>
</evidence>
<feature type="transmembrane region" description="Helical" evidence="2">
    <location>
        <begin position="96"/>
        <end position="119"/>
    </location>
</feature>
<evidence type="ECO:0008006" key="5">
    <source>
        <dbReference type="Google" id="ProtNLM"/>
    </source>
</evidence>
<feature type="region of interest" description="Disordered" evidence="1">
    <location>
        <begin position="1"/>
        <end position="37"/>
    </location>
</feature>
<keyword evidence="4" id="KW-1185">Reference proteome</keyword>
<proteinExistence type="predicted"/>
<accession>M0HG65</accession>
<organism evidence="3 4">
    <name type="scientific">Haloferax elongans ATCC BAA-1513</name>
    <dbReference type="NCBI Taxonomy" id="1230453"/>
    <lineage>
        <taxon>Archaea</taxon>
        <taxon>Methanobacteriati</taxon>
        <taxon>Methanobacteriota</taxon>
        <taxon>Stenosarchaea group</taxon>
        <taxon>Halobacteria</taxon>
        <taxon>Halobacteriales</taxon>
        <taxon>Haloferacaceae</taxon>
        <taxon>Haloferax</taxon>
    </lineage>
</organism>
<dbReference type="AlphaFoldDB" id="M0HG65"/>
<protein>
    <recommendedName>
        <fullName evidence="5">DUF5518 domain-containing protein</fullName>
    </recommendedName>
</protein>
<dbReference type="Proteomes" id="UP000011612">
    <property type="component" value="Unassembled WGS sequence"/>
</dbReference>
<dbReference type="PATRIC" id="fig|1230453.4.peg.3336"/>
<reference evidence="3 4" key="1">
    <citation type="journal article" date="2014" name="PLoS Genet.">
        <title>Phylogenetically driven sequencing of extremely halophilic archaea reveals strategies for static and dynamic osmo-response.</title>
        <authorList>
            <person name="Becker E.A."/>
            <person name="Seitzer P.M."/>
            <person name="Tritt A."/>
            <person name="Larsen D."/>
            <person name="Krusor M."/>
            <person name="Yao A.I."/>
            <person name="Wu D."/>
            <person name="Madern D."/>
            <person name="Eisen J.A."/>
            <person name="Darling A.E."/>
            <person name="Facciotti M.T."/>
        </authorList>
    </citation>
    <scope>NUCLEOTIDE SEQUENCE [LARGE SCALE GENOMIC DNA]</scope>
    <source>
        <strain evidence="3 4">ATCC BAA-1513</strain>
    </source>
</reference>
<feature type="transmembrane region" description="Helical" evidence="2">
    <location>
        <begin position="48"/>
        <end position="76"/>
    </location>
</feature>
<name>M0HG65_HALEO</name>
<evidence type="ECO:0000256" key="1">
    <source>
        <dbReference type="SAM" id="MobiDB-lite"/>
    </source>
</evidence>
<evidence type="ECO:0000313" key="3">
    <source>
        <dbReference type="EMBL" id="ELZ82747.1"/>
    </source>
</evidence>
<keyword evidence="2" id="KW-1133">Transmembrane helix</keyword>
<dbReference type="Pfam" id="PF17647">
    <property type="entry name" value="DUF5518"/>
    <property type="match status" value="1"/>
</dbReference>
<evidence type="ECO:0000313" key="4">
    <source>
        <dbReference type="Proteomes" id="UP000011612"/>
    </source>
</evidence>
<gene>
    <name evidence="3" type="ORF">C453_16718</name>
</gene>
<keyword evidence="2" id="KW-0472">Membrane</keyword>
<comment type="caution">
    <text evidence="3">The sequence shown here is derived from an EMBL/GenBank/DDBJ whole genome shotgun (WGS) entry which is preliminary data.</text>
</comment>
<dbReference type="STRING" id="1230453.C453_16718"/>
<keyword evidence="2" id="KW-0812">Transmembrane</keyword>
<feature type="transmembrane region" description="Helical" evidence="2">
    <location>
        <begin position="131"/>
        <end position="158"/>
    </location>
</feature>
<dbReference type="InterPro" id="IPR040493">
    <property type="entry name" value="DUF5518"/>
</dbReference>